<gene>
    <name evidence="1" type="ORF">SAMN05216243_1397</name>
</gene>
<dbReference type="Pfam" id="PF05800">
    <property type="entry name" value="GvpO"/>
    <property type="match status" value="1"/>
</dbReference>
<evidence type="ECO:0000313" key="1">
    <source>
        <dbReference type="EMBL" id="SDJ97621.1"/>
    </source>
</evidence>
<dbReference type="OrthoDB" id="1798488at2"/>
<dbReference type="Proteomes" id="UP000198694">
    <property type="component" value="Unassembled WGS sequence"/>
</dbReference>
<keyword evidence="2" id="KW-1185">Reference proteome</keyword>
<proteinExistence type="predicted"/>
<dbReference type="AlphaFoldDB" id="A0A1G8Y4C2"/>
<name>A0A1G8Y4C2_9BACI</name>
<accession>A0A1G8Y4C2</accession>
<organism evidence="1 2">
    <name type="scientific">Sediminibacillus albus</name>
    <dbReference type="NCBI Taxonomy" id="407036"/>
    <lineage>
        <taxon>Bacteria</taxon>
        <taxon>Bacillati</taxon>
        <taxon>Bacillota</taxon>
        <taxon>Bacilli</taxon>
        <taxon>Bacillales</taxon>
        <taxon>Bacillaceae</taxon>
        <taxon>Sediminibacillus</taxon>
    </lineage>
</organism>
<dbReference type="EMBL" id="FNFL01000002">
    <property type="protein sequence ID" value="SDJ97621.1"/>
    <property type="molecule type" value="Genomic_DNA"/>
</dbReference>
<dbReference type="STRING" id="407036.SAMN05216243_1397"/>
<dbReference type="GO" id="GO:0031412">
    <property type="term" value="P:gas vesicle organization"/>
    <property type="evidence" value="ECO:0007669"/>
    <property type="project" value="InterPro"/>
</dbReference>
<evidence type="ECO:0000313" key="2">
    <source>
        <dbReference type="Proteomes" id="UP000198694"/>
    </source>
</evidence>
<sequence>MKIEQVKKAVEDFFTEHINPPFKITSILQEENGWKLEVEVIEEKEYMKRYAKDHLIGEYEVKVDEAMEVVSYQRKSLRPRSAPLVTEEGG</sequence>
<dbReference type="RefSeq" id="WP_093212469.1">
    <property type="nucleotide sequence ID" value="NZ_FNFL01000002.1"/>
</dbReference>
<protein>
    <submittedName>
        <fullName evidence="1">Gas vesicle synthesis protein GvpO</fullName>
    </submittedName>
</protein>
<reference evidence="1 2" key="1">
    <citation type="submission" date="2016-10" db="EMBL/GenBank/DDBJ databases">
        <authorList>
            <person name="de Groot N.N."/>
        </authorList>
    </citation>
    <scope>NUCLEOTIDE SEQUENCE [LARGE SCALE GENOMIC DNA]</scope>
    <source>
        <strain evidence="1 2">CGMCC 1.6502</strain>
    </source>
</reference>
<dbReference type="InterPro" id="IPR008634">
    <property type="entry name" value="Gas-vesicle_GvpO"/>
</dbReference>